<accession>A0ABT7A293</accession>
<evidence type="ECO:0000313" key="3">
    <source>
        <dbReference type="Proteomes" id="UP001214441"/>
    </source>
</evidence>
<dbReference type="RefSeq" id="WP_274041424.1">
    <property type="nucleotide sequence ID" value="NZ_JANCPR020000025.1"/>
</dbReference>
<reference evidence="2 3" key="1">
    <citation type="submission" date="2023-05" db="EMBL/GenBank/DDBJ databases">
        <title>Streptantibioticus silvisoli sp. nov., acidotolerant actinomycetes 1 from pine litter.</title>
        <authorList>
            <person name="Swiecimska M."/>
            <person name="Golinska P."/>
            <person name="Sangal V."/>
            <person name="Wachnowicz B."/>
            <person name="Goodfellow M."/>
        </authorList>
    </citation>
    <scope>NUCLEOTIDE SEQUENCE [LARGE SCALE GENOMIC DNA]</scope>
    <source>
        <strain evidence="2 3">DSM 42109</strain>
    </source>
</reference>
<gene>
    <name evidence="2" type="ORF">NMN56_024005</name>
</gene>
<sequence length="106" mass="11392">MGMSGTPGGGPRSRAEKDAATIEIVYAFMGACLFAALVFTVFAIPIALWTLPRALEGFLLAMGALTASAVAAAHVLRVLRRFRADRTERELQRLISPEDPFESDAP</sequence>
<keyword evidence="1" id="KW-0812">Transmembrane</keyword>
<keyword evidence="3" id="KW-1185">Reference proteome</keyword>
<keyword evidence="1" id="KW-0472">Membrane</keyword>
<comment type="caution">
    <text evidence="2">The sequence shown here is derived from an EMBL/GenBank/DDBJ whole genome shotgun (WGS) entry which is preliminary data.</text>
</comment>
<evidence type="ECO:0000313" key="2">
    <source>
        <dbReference type="EMBL" id="MDJ1134966.1"/>
    </source>
</evidence>
<feature type="transmembrane region" description="Helical" evidence="1">
    <location>
        <begin position="57"/>
        <end position="79"/>
    </location>
</feature>
<keyword evidence="1" id="KW-1133">Transmembrane helix</keyword>
<proteinExistence type="predicted"/>
<dbReference type="EMBL" id="JANCPR020000025">
    <property type="protein sequence ID" value="MDJ1134966.1"/>
    <property type="molecule type" value="Genomic_DNA"/>
</dbReference>
<feature type="transmembrane region" description="Helical" evidence="1">
    <location>
        <begin position="24"/>
        <end position="51"/>
    </location>
</feature>
<name>A0ABT7A293_9ACTN</name>
<evidence type="ECO:0000256" key="1">
    <source>
        <dbReference type="SAM" id="Phobius"/>
    </source>
</evidence>
<organism evidence="2 3">
    <name type="scientific">Streptomyces iconiensis</name>
    <dbReference type="NCBI Taxonomy" id="1384038"/>
    <lineage>
        <taxon>Bacteria</taxon>
        <taxon>Bacillati</taxon>
        <taxon>Actinomycetota</taxon>
        <taxon>Actinomycetes</taxon>
        <taxon>Kitasatosporales</taxon>
        <taxon>Streptomycetaceae</taxon>
        <taxon>Streptomyces</taxon>
    </lineage>
</organism>
<dbReference type="Pfam" id="PF19857">
    <property type="entry name" value="DUF6332"/>
    <property type="match status" value="1"/>
</dbReference>
<protein>
    <submittedName>
        <fullName evidence="2">DUF6332 family protein</fullName>
    </submittedName>
</protein>
<dbReference type="Proteomes" id="UP001214441">
    <property type="component" value="Unassembled WGS sequence"/>
</dbReference>
<dbReference type="InterPro" id="IPR046295">
    <property type="entry name" value="DUF6332"/>
</dbReference>